<proteinExistence type="inferred from homology"/>
<accession>A0AAD7U1X0</accession>
<sequence>MSLLRSCQQAVRRQTAARAAFIASRTYATDSNIPQAAEQKQDTEVAQPPSQDVMTADIVSGAPSTFVSLCVALADALQTTATEELRHRTVRIFQRTRSTTQSGTGKSERWRIDWDILPGGGRWENPLMGWASSADYMQGTRLSFRTKEDAIHFAEKQGWDYYVAATEIKRIPPKNYAENFVYKPSKLRLIRTK</sequence>
<evidence type="ECO:0000256" key="9">
    <source>
        <dbReference type="RuleBase" id="RU367010"/>
    </source>
</evidence>
<reference evidence="10" key="1">
    <citation type="submission" date="2022-11" db="EMBL/GenBank/DDBJ databases">
        <title>Genome Sequence of Cubamyces cubensis.</title>
        <authorList>
            <person name="Buettner E."/>
        </authorList>
    </citation>
    <scope>NUCLEOTIDE SEQUENCE</scope>
    <source>
        <strain evidence="10">MPL-01</strain>
    </source>
</reference>
<dbReference type="FunFam" id="3.30.160.190:FF:000001">
    <property type="entry name" value="NADH-ubiquinone oxidoreductase 21 kDa subunit mitochondrial"/>
    <property type="match status" value="1"/>
</dbReference>
<dbReference type="PANTHER" id="PTHR12219:SF8">
    <property type="entry name" value="NADH DEHYDROGENASE [UBIQUINONE] IRON-SULFUR PROTEIN 4, MITOCHONDRIAL"/>
    <property type="match status" value="1"/>
</dbReference>
<dbReference type="PANTHER" id="PTHR12219">
    <property type="entry name" value="NADH-UBIQUINONE OXIDOREDUCTASE"/>
    <property type="match status" value="1"/>
</dbReference>
<keyword evidence="4 9" id="KW-0999">Mitochondrion inner membrane</keyword>
<evidence type="ECO:0000256" key="5">
    <source>
        <dbReference type="ARBA" id="ARBA00022946"/>
    </source>
</evidence>
<evidence type="ECO:0000256" key="6">
    <source>
        <dbReference type="ARBA" id="ARBA00022982"/>
    </source>
</evidence>
<dbReference type="EMBL" id="JAPEVG010000016">
    <property type="protein sequence ID" value="KAJ8496250.1"/>
    <property type="molecule type" value="Genomic_DNA"/>
</dbReference>
<dbReference type="GO" id="GO:0022900">
    <property type="term" value="P:electron transport chain"/>
    <property type="evidence" value="ECO:0007669"/>
    <property type="project" value="InterPro"/>
</dbReference>
<name>A0AAD7U1X0_9APHY</name>
<keyword evidence="11" id="KW-1185">Reference proteome</keyword>
<dbReference type="InterPro" id="IPR038532">
    <property type="entry name" value="NDUFS4-like_sf"/>
</dbReference>
<keyword evidence="7 9" id="KW-0496">Mitochondrion</keyword>
<evidence type="ECO:0000256" key="3">
    <source>
        <dbReference type="ARBA" id="ARBA00022660"/>
    </source>
</evidence>
<keyword evidence="3 9" id="KW-0679">Respiratory chain</keyword>
<evidence type="ECO:0000256" key="8">
    <source>
        <dbReference type="ARBA" id="ARBA00023136"/>
    </source>
</evidence>
<organism evidence="10 11">
    <name type="scientific">Trametes cubensis</name>
    <dbReference type="NCBI Taxonomy" id="1111947"/>
    <lineage>
        <taxon>Eukaryota</taxon>
        <taxon>Fungi</taxon>
        <taxon>Dikarya</taxon>
        <taxon>Basidiomycota</taxon>
        <taxon>Agaricomycotina</taxon>
        <taxon>Agaricomycetes</taxon>
        <taxon>Polyporales</taxon>
        <taxon>Polyporaceae</taxon>
        <taxon>Trametes</taxon>
    </lineage>
</organism>
<dbReference type="InterPro" id="IPR006885">
    <property type="entry name" value="NADH_UbQ_FeS_4_mit-like"/>
</dbReference>
<evidence type="ECO:0000256" key="4">
    <source>
        <dbReference type="ARBA" id="ARBA00022792"/>
    </source>
</evidence>
<comment type="caution">
    <text evidence="10">The sequence shown here is derived from an EMBL/GenBank/DDBJ whole genome shotgun (WGS) entry which is preliminary data.</text>
</comment>
<comment type="subcellular location">
    <subcellularLocation>
        <location evidence="9">Mitochondrion inner membrane</location>
        <topology evidence="9">Peripheral membrane protein</topology>
        <orientation evidence="9">Matrix side</orientation>
    </subcellularLocation>
</comment>
<dbReference type="GO" id="GO:0005743">
    <property type="term" value="C:mitochondrial inner membrane"/>
    <property type="evidence" value="ECO:0007669"/>
    <property type="project" value="UniProtKB-SubCell"/>
</dbReference>
<protein>
    <recommendedName>
        <fullName evidence="9">NADH dehydrogenase [ubiquinone] iron-sulfur protein 4, mitochondrial</fullName>
    </recommendedName>
</protein>
<comment type="similarity">
    <text evidence="1 9">Belongs to the complex I NDUFS4 subunit family.</text>
</comment>
<dbReference type="AlphaFoldDB" id="A0AAD7U1X0"/>
<keyword evidence="2 9" id="KW-0813">Transport</keyword>
<comment type="function">
    <text evidence="9">Accessory subunit of the mitochondrial membrane respiratory chain NADH dehydrogenase (Complex I), that is believed not to be involved in catalysis. Complex I functions in the transfer of electrons from NADH to the respiratory chain. The immediate electron acceptor for the enzyme is believed to be ubiquinone.</text>
</comment>
<keyword evidence="8 9" id="KW-0472">Membrane</keyword>
<keyword evidence="6 9" id="KW-0249">Electron transport</keyword>
<dbReference type="Gene3D" id="3.30.160.190">
    <property type="entry name" value="atu1810 like domain"/>
    <property type="match status" value="1"/>
</dbReference>
<evidence type="ECO:0000256" key="2">
    <source>
        <dbReference type="ARBA" id="ARBA00022448"/>
    </source>
</evidence>
<evidence type="ECO:0000313" key="10">
    <source>
        <dbReference type="EMBL" id="KAJ8496250.1"/>
    </source>
</evidence>
<dbReference type="Proteomes" id="UP001215151">
    <property type="component" value="Unassembled WGS sequence"/>
</dbReference>
<dbReference type="Pfam" id="PF04800">
    <property type="entry name" value="NDUS4"/>
    <property type="match status" value="1"/>
</dbReference>
<evidence type="ECO:0000256" key="1">
    <source>
        <dbReference type="ARBA" id="ARBA00005882"/>
    </source>
</evidence>
<evidence type="ECO:0000313" key="11">
    <source>
        <dbReference type="Proteomes" id="UP001215151"/>
    </source>
</evidence>
<keyword evidence="5 9" id="KW-0809">Transit peptide</keyword>
<evidence type="ECO:0000256" key="7">
    <source>
        <dbReference type="ARBA" id="ARBA00023128"/>
    </source>
</evidence>
<gene>
    <name evidence="10" type="ORF">ONZ51_g1181</name>
</gene>